<protein>
    <submittedName>
        <fullName evidence="1">Uncharacterized protein</fullName>
    </submittedName>
</protein>
<name>A0A074ZE48_OPIVI</name>
<dbReference type="CTD" id="20322470"/>
<dbReference type="RefSeq" id="XP_009172311.1">
    <property type="nucleotide sequence ID" value="XM_009174047.1"/>
</dbReference>
<evidence type="ECO:0000313" key="2">
    <source>
        <dbReference type="Proteomes" id="UP000054324"/>
    </source>
</evidence>
<dbReference type="KEGG" id="ovi:T265_08291"/>
<sequence>MWLQQFILDWHLDLAAISNGRRTESLGSNRLGYPVTLQENKTRGGQFPTAFPADSIRLSMKMNILDPQWSALLTGRNHPTPSETPS</sequence>
<dbReference type="GeneID" id="20322470"/>
<evidence type="ECO:0000313" key="1">
    <source>
        <dbReference type="EMBL" id="KER23927.1"/>
    </source>
</evidence>
<dbReference type="AlphaFoldDB" id="A0A074ZE48"/>
<gene>
    <name evidence="1" type="ORF">T265_08291</name>
</gene>
<dbReference type="Proteomes" id="UP000054324">
    <property type="component" value="Unassembled WGS sequence"/>
</dbReference>
<accession>A0A074ZE48</accession>
<organism evidence="1 2">
    <name type="scientific">Opisthorchis viverrini</name>
    <name type="common">Southeast Asian liver fluke</name>
    <dbReference type="NCBI Taxonomy" id="6198"/>
    <lineage>
        <taxon>Eukaryota</taxon>
        <taxon>Metazoa</taxon>
        <taxon>Spiralia</taxon>
        <taxon>Lophotrochozoa</taxon>
        <taxon>Platyhelminthes</taxon>
        <taxon>Trematoda</taxon>
        <taxon>Digenea</taxon>
        <taxon>Opisthorchiida</taxon>
        <taxon>Opisthorchiata</taxon>
        <taxon>Opisthorchiidae</taxon>
        <taxon>Opisthorchis</taxon>
    </lineage>
</organism>
<dbReference type="EMBL" id="KL596829">
    <property type="protein sequence ID" value="KER23927.1"/>
    <property type="molecule type" value="Genomic_DNA"/>
</dbReference>
<reference evidence="1 2" key="1">
    <citation type="submission" date="2013-11" db="EMBL/GenBank/DDBJ databases">
        <title>Opisthorchis viverrini - life in the bile duct.</title>
        <authorList>
            <person name="Young N.D."/>
            <person name="Nagarajan N."/>
            <person name="Lin S.J."/>
            <person name="Korhonen P.K."/>
            <person name="Jex A.R."/>
            <person name="Hall R.S."/>
            <person name="Safavi-Hemami H."/>
            <person name="Kaewkong W."/>
            <person name="Bertrand D."/>
            <person name="Gao S."/>
            <person name="Seet Q."/>
            <person name="Wongkham S."/>
            <person name="Teh B.T."/>
            <person name="Wongkham C."/>
            <person name="Intapan P.M."/>
            <person name="Maleewong W."/>
            <person name="Yang X."/>
            <person name="Hu M."/>
            <person name="Wang Z."/>
            <person name="Hofmann A."/>
            <person name="Sternberg P.W."/>
            <person name="Tan P."/>
            <person name="Wang J."/>
            <person name="Gasser R.B."/>
        </authorList>
    </citation>
    <scope>NUCLEOTIDE SEQUENCE [LARGE SCALE GENOMIC DNA]</scope>
</reference>
<proteinExistence type="predicted"/>
<keyword evidence="2" id="KW-1185">Reference proteome</keyword>